<dbReference type="EC" id="2.6.1.57" evidence="8"/>
<dbReference type="CDD" id="cd00609">
    <property type="entry name" value="AAT_like"/>
    <property type="match status" value="1"/>
</dbReference>
<keyword evidence="5 8" id="KW-0808">Transferase</keyword>
<evidence type="ECO:0000256" key="5">
    <source>
        <dbReference type="ARBA" id="ARBA00022679"/>
    </source>
</evidence>
<dbReference type="SUPFAM" id="SSF53383">
    <property type="entry name" value="PLP-dependent transferases"/>
    <property type="match status" value="1"/>
</dbReference>
<dbReference type="GO" id="GO:0004838">
    <property type="term" value="F:L-tyrosine-2-oxoglutarate transaminase activity"/>
    <property type="evidence" value="ECO:0007669"/>
    <property type="project" value="TreeGrafter"/>
</dbReference>
<dbReference type="Proteomes" id="UP000189475">
    <property type="component" value="Unassembled WGS sequence"/>
</dbReference>
<protein>
    <submittedName>
        <fullName evidence="8">Aromatic-amino-acid aminotransferase</fullName>
        <ecNumber evidence="8">2.6.1.57</ecNumber>
    </submittedName>
</protein>
<dbReference type="InterPro" id="IPR004839">
    <property type="entry name" value="Aminotransferase_I/II_large"/>
</dbReference>
<dbReference type="Gene3D" id="3.90.1150.10">
    <property type="entry name" value="Aspartate Aminotransferase, domain 1"/>
    <property type="match status" value="1"/>
</dbReference>
<comment type="subunit">
    <text evidence="3">Homodimer.</text>
</comment>
<proteinExistence type="inferred from homology"/>
<dbReference type="InterPro" id="IPR015421">
    <property type="entry name" value="PyrdxlP-dep_Trfase_major"/>
</dbReference>
<dbReference type="PANTHER" id="PTHR11879:SF22">
    <property type="entry name" value="ASPARTATE AMINOTRANSFERASE, MITOCHONDRIAL"/>
    <property type="match status" value="1"/>
</dbReference>
<comment type="cofactor">
    <cofactor evidence="1">
        <name>pyridoxal 5'-phosphate</name>
        <dbReference type="ChEBI" id="CHEBI:597326"/>
    </cofactor>
</comment>
<evidence type="ECO:0000256" key="4">
    <source>
        <dbReference type="ARBA" id="ARBA00022576"/>
    </source>
</evidence>
<keyword evidence="6" id="KW-0663">Pyridoxal phosphate</keyword>
<name>A0A1R4B4U5_9VIBR</name>
<dbReference type="RefSeq" id="WP_077314339.1">
    <property type="nucleotide sequence ID" value="NZ_AP024888.1"/>
</dbReference>
<dbReference type="GO" id="GO:0005829">
    <property type="term" value="C:cytosol"/>
    <property type="evidence" value="ECO:0007669"/>
    <property type="project" value="TreeGrafter"/>
</dbReference>
<dbReference type="AlphaFoldDB" id="A0A1R4B4U5"/>
<dbReference type="InterPro" id="IPR015422">
    <property type="entry name" value="PyrdxlP-dep_Trfase_small"/>
</dbReference>
<keyword evidence="9" id="KW-1185">Reference proteome</keyword>
<sequence>MFSHLPAPVLDTIISLSAAYQEDTRSQKVDLGIGVYKNSQGHTPIMQAISAAQTRVTAAQTTKAYVGIAGCEHFNQSMTDLVLADTSAHSRVATIQTPGASGGLRMFADLIKFAQPESTIWLSNPSYVNHAPIMEAAGLDVKYYAYFNPETKTVDKEALLTDLAQAGPKDVVLLHGCCHNPTGADMDFATWQAVTALAQQQGFTPFVDAAYLGFGDSFAQDSAGLRYMADHVDEMMLTVSCSKNFGLYRERTGAAMVIAKTSQEAANAKGKLLNLARSSYTMPPDHGAALVRTVLQDDELKASWMTELSEMQHRLLSLRQSLCKELRNKLDTSQFDFIEQHKGMFSVLGLTPEQMTRLREEFAIYGVTDGRINIAGLTEDAIPYVADSITKVC</sequence>
<reference evidence="8 9" key="1">
    <citation type="submission" date="2017-02" db="EMBL/GenBank/DDBJ databases">
        <authorList>
            <person name="Peterson S.W."/>
        </authorList>
    </citation>
    <scope>NUCLEOTIDE SEQUENCE [LARGE SCALE GENOMIC DNA]</scope>
    <source>
        <strain evidence="8 9">CECT 9027</strain>
    </source>
</reference>
<dbReference type="GO" id="GO:0042802">
    <property type="term" value="F:identical protein binding"/>
    <property type="evidence" value="ECO:0007669"/>
    <property type="project" value="TreeGrafter"/>
</dbReference>
<dbReference type="GO" id="GO:0033585">
    <property type="term" value="P:L-phenylalanine biosynthetic process from chorismate via phenylpyruvate"/>
    <property type="evidence" value="ECO:0007669"/>
    <property type="project" value="TreeGrafter"/>
</dbReference>
<evidence type="ECO:0000313" key="8">
    <source>
        <dbReference type="EMBL" id="SJL83935.1"/>
    </source>
</evidence>
<comment type="similarity">
    <text evidence="2">Belongs to the class-I pyridoxal-phosphate-dependent aminotransferase family.</text>
</comment>
<dbReference type="STRING" id="1918946.VPAL9027_01914"/>
<organism evidence="8 9">
    <name type="scientific">Vibrio palustris</name>
    <dbReference type="NCBI Taxonomy" id="1918946"/>
    <lineage>
        <taxon>Bacteria</taxon>
        <taxon>Pseudomonadati</taxon>
        <taxon>Pseudomonadota</taxon>
        <taxon>Gammaproteobacteria</taxon>
        <taxon>Vibrionales</taxon>
        <taxon>Vibrionaceae</taxon>
        <taxon>Vibrio</taxon>
    </lineage>
</organism>
<accession>A0A1R4B4U5</accession>
<dbReference type="Gene3D" id="3.40.640.10">
    <property type="entry name" value="Type I PLP-dependent aspartate aminotransferase-like (Major domain)"/>
    <property type="match status" value="1"/>
</dbReference>
<dbReference type="GO" id="GO:0030170">
    <property type="term" value="F:pyridoxal phosphate binding"/>
    <property type="evidence" value="ECO:0007669"/>
    <property type="project" value="InterPro"/>
</dbReference>
<dbReference type="Pfam" id="PF00155">
    <property type="entry name" value="Aminotran_1_2"/>
    <property type="match status" value="1"/>
</dbReference>
<dbReference type="OrthoDB" id="9766445at2"/>
<dbReference type="PRINTS" id="PR00799">
    <property type="entry name" value="TRANSAMINASE"/>
</dbReference>
<evidence type="ECO:0000256" key="2">
    <source>
        <dbReference type="ARBA" id="ARBA00007441"/>
    </source>
</evidence>
<dbReference type="InterPro" id="IPR015424">
    <property type="entry name" value="PyrdxlP-dep_Trfase"/>
</dbReference>
<dbReference type="InterPro" id="IPR000796">
    <property type="entry name" value="Asp_trans"/>
</dbReference>
<evidence type="ECO:0000256" key="6">
    <source>
        <dbReference type="ARBA" id="ARBA00022898"/>
    </source>
</evidence>
<gene>
    <name evidence="8" type="primary">tyrB_2</name>
    <name evidence="8" type="ORF">VPAL9027_01914</name>
</gene>
<dbReference type="NCBIfam" id="NF006719">
    <property type="entry name" value="PRK09257.1"/>
    <property type="match status" value="1"/>
</dbReference>
<evidence type="ECO:0000256" key="3">
    <source>
        <dbReference type="ARBA" id="ARBA00011738"/>
    </source>
</evidence>
<evidence type="ECO:0000313" key="9">
    <source>
        <dbReference type="Proteomes" id="UP000189475"/>
    </source>
</evidence>
<dbReference type="GO" id="GO:0004069">
    <property type="term" value="F:L-aspartate:2-oxoglutarate aminotransferase activity"/>
    <property type="evidence" value="ECO:0007669"/>
    <property type="project" value="TreeGrafter"/>
</dbReference>
<keyword evidence="4 8" id="KW-0032">Aminotransferase</keyword>
<evidence type="ECO:0000259" key="7">
    <source>
        <dbReference type="Pfam" id="PF00155"/>
    </source>
</evidence>
<evidence type="ECO:0000256" key="1">
    <source>
        <dbReference type="ARBA" id="ARBA00001933"/>
    </source>
</evidence>
<dbReference type="EMBL" id="FUFT01000005">
    <property type="protein sequence ID" value="SJL83935.1"/>
    <property type="molecule type" value="Genomic_DNA"/>
</dbReference>
<feature type="domain" description="Aminotransferase class I/classII large" evidence="7">
    <location>
        <begin position="27"/>
        <end position="389"/>
    </location>
</feature>
<dbReference type="PANTHER" id="PTHR11879">
    <property type="entry name" value="ASPARTATE AMINOTRANSFERASE"/>
    <property type="match status" value="1"/>
</dbReference>